<accession>A0A8D8A2X2</accession>
<organism evidence="1">
    <name type="scientific">Culex pipiens</name>
    <name type="common">House mosquito</name>
    <dbReference type="NCBI Taxonomy" id="7175"/>
    <lineage>
        <taxon>Eukaryota</taxon>
        <taxon>Metazoa</taxon>
        <taxon>Ecdysozoa</taxon>
        <taxon>Arthropoda</taxon>
        <taxon>Hexapoda</taxon>
        <taxon>Insecta</taxon>
        <taxon>Pterygota</taxon>
        <taxon>Neoptera</taxon>
        <taxon>Endopterygota</taxon>
        <taxon>Diptera</taxon>
        <taxon>Nematocera</taxon>
        <taxon>Culicoidea</taxon>
        <taxon>Culicidae</taxon>
        <taxon>Culicinae</taxon>
        <taxon>Culicini</taxon>
        <taxon>Culex</taxon>
        <taxon>Culex</taxon>
    </lineage>
</organism>
<proteinExistence type="predicted"/>
<reference evidence="1" key="1">
    <citation type="submission" date="2021-05" db="EMBL/GenBank/DDBJ databases">
        <authorList>
            <person name="Alioto T."/>
            <person name="Alioto T."/>
            <person name="Gomez Garrido J."/>
        </authorList>
    </citation>
    <scope>NUCLEOTIDE SEQUENCE</scope>
</reference>
<dbReference type="AlphaFoldDB" id="A0A8D8A2X2"/>
<sequence length="114" mass="13121">MTDGSSTPTSRLCSSALGHSLLKKEIRQLKNNKAIGKDWLSGVLFKYEGEIRQIPEQFHAYNVPTYYIFIDIQAAYDTIDHEQLWQIMQENGFPDKLTRLINNSLTCHVSFMLP</sequence>
<evidence type="ECO:0000313" key="1">
    <source>
        <dbReference type="EMBL" id="CAG6448940.1"/>
    </source>
</evidence>
<name>A0A8D8A2X2_CULPI</name>
<dbReference type="EMBL" id="HBUE01012047">
    <property type="protein sequence ID" value="CAG6448940.1"/>
    <property type="molecule type" value="Transcribed_RNA"/>
</dbReference>
<protein>
    <submittedName>
        <fullName evidence="1">(northern house mosquito) hypothetical protein</fullName>
    </submittedName>
</protein>